<feature type="domain" description="N-acetyltransferase" evidence="1">
    <location>
        <begin position="6"/>
        <end position="160"/>
    </location>
</feature>
<reference evidence="2 3" key="1">
    <citation type="submission" date="2023-07" db="EMBL/GenBank/DDBJ databases">
        <title>Sorghum-associated microbial communities from plants grown in Nebraska, USA.</title>
        <authorList>
            <person name="Schachtman D."/>
        </authorList>
    </citation>
    <scope>NUCLEOTIDE SEQUENCE [LARGE SCALE GENOMIC DNA]</scope>
    <source>
        <strain evidence="2 3">BE211</strain>
    </source>
</reference>
<keyword evidence="3" id="KW-1185">Reference proteome</keyword>
<dbReference type="InterPro" id="IPR016181">
    <property type="entry name" value="Acyl_CoA_acyltransferase"/>
</dbReference>
<dbReference type="PANTHER" id="PTHR43328:SF1">
    <property type="entry name" value="N-ACETYLTRANSFERASE DOMAIN-CONTAINING PROTEIN"/>
    <property type="match status" value="1"/>
</dbReference>
<comment type="caution">
    <text evidence="2">The sequence shown here is derived from an EMBL/GenBank/DDBJ whole genome shotgun (WGS) entry which is preliminary data.</text>
</comment>
<dbReference type="InterPro" id="IPR000182">
    <property type="entry name" value="GNAT_dom"/>
</dbReference>
<organism evidence="2 3">
    <name type="scientific">Fictibacillus barbaricus</name>
    <dbReference type="NCBI Taxonomy" id="182136"/>
    <lineage>
        <taxon>Bacteria</taxon>
        <taxon>Bacillati</taxon>
        <taxon>Bacillota</taxon>
        <taxon>Bacilli</taxon>
        <taxon>Bacillales</taxon>
        <taxon>Fictibacillaceae</taxon>
        <taxon>Fictibacillus</taxon>
    </lineage>
</organism>
<dbReference type="Proteomes" id="UP001258181">
    <property type="component" value="Unassembled WGS sequence"/>
</dbReference>
<dbReference type="Pfam" id="PF00583">
    <property type="entry name" value="Acetyltransf_1"/>
    <property type="match status" value="1"/>
</dbReference>
<dbReference type="Gene3D" id="3.40.630.30">
    <property type="match status" value="1"/>
</dbReference>
<dbReference type="EMBL" id="JAVDWA010000003">
    <property type="protein sequence ID" value="MDR7073480.1"/>
    <property type="molecule type" value="Genomic_DNA"/>
</dbReference>
<proteinExistence type="predicted"/>
<evidence type="ECO:0000313" key="3">
    <source>
        <dbReference type="Proteomes" id="UP001258181"/>
    </source>
</evidence>
<name>A0ABU1U1W4_9BACL</name>
<dbReference type="PANTHER" id="PTHR43328">
    <property type="entry name" value="ACETYLTRANSFERASE-RELATED"/>
    <property type="match status" value="1"/>
</dbReference>
<evidence type="ECO:0000313" key="2">
    <source>
        <dbReference type="EMBL" id="MDR7073480.1"/>
    </source>
</evidence>
<dbReference type="PROSITE" id="PS51186">
    <property type="entry name" value="GNAT"/>
    <property type="match status" value="1"/>
</dbReference>
<dbReference type="RefSeq" id="WP_310258964.1">
    <property type="nucleotide sequence ID" value="NZ_JAVDWA010000003.1"/>
</dbReference>
<dbReference type="SUPFAM" id="SSF55729">
    <property type="entry name" value="Acyl-CoA N-acyltransferases (Nat)"/>
    <property type="match status" value="1"/>
</dbReference>
<sequence length="162" mass="18468">MKNGSLSFYDQTYHEELLAFYLPLEQEQFTALPVDALRKCNEDPGRYPIVITDISGKAVGFFVLHEGENIRDYTSNTNAMVIRALSINQVEQGKGYAKEAMLQLPEFVSKNFPEINELILSVNFKNETAKKVYEKAGFEDRGQIKHGPAGPQYVMHYDIKKQ</sequence>
<protein>
    <submittedName>
        <fullName evidence="2">RimJ/RimL family protein N-acetyltransferase</fullName>
    </submittedName>
</protein>
<gene>
    <name evidence="2" type="ORF">J2X07_002466</name>
</gene>
<evidence type="ECO:0000259" key="1">
    <source>
        <dbReference type="PROSITE" id="PS51186"/>
    </source>
</evidence>
<accession>A0ABU1U1W4</accession>